<dbReference type="GO" id="GO:0005783">
    <property type="term" value="C:endoplasmic reticulum"/>
    <property type="evidence" value="ECO:0007669"/>
    <property type="project" value="TreeGrafter"/>
</dbReference>
<feature type="chain" id="PRO_5008274411" description="Thioredoxin domain-containing protein 12" evidence="2">
    <location>
        <begin position="17"/>
        <end position="163"/>
    </location>
</feature>
<organism evidence="3 4">
    <name type="scientific">Blastocystis sp. subtype 1 (strain ATCC 50177 / NandII)</name>
    <dbReference type="NCBI Taxonomy" id="478820"/>
    <lineage>
        <taxon>Eukaryota</taxon>
        <taxon>Sar</taxon>
        <taxon>Stramenopiles</taxon>
        <taxon>Bigyra</taxon>
        <taxon>Opalozoa</taxon>
        <taxon>Opalinata</taxon>
        <taxon>Blastocystidae</taxon>
        <taxon>Blastocystis</taxon>
    </lineage>
</organism>
<proteinExistence type="predicted"/>
<evidence type="ECO:0000313" key="3">
    <source>
        <dbReference type="EMBL" id="OAO11781.1"/>
    </source>
</evidence>
<reference evidence="3 4" key="1">
    <citation type="submission" date="2016-05" db="EMBL/GenBank/DDBJ databases">
        <title>Nuclear genome of Blastocystis sp. subtype 1 NandII.</title>
        <authorList>
            <person name="Gentekaki E."/>
            <person name="Curtis B."/>
            <person name="Stairs C."/>
            <person name="Eme L."/>
            <person name="Herman E."/>
            <person name="Klimes V."/>
            <person name="Arias M.C."/>
            <person name="Elias M."/>
            <person name="Hilliou F."/>
            <person name="Klute M."/>
            <person name="Malik S.-B."/>
            <person name="Pightling A."/>
            <person name="Rachubinski R."/>
            <person name="Salas D."/>
            <person name="Schlacht A."/>
            <person name="Suga H."/>
            <person name="Archibald J."/>
            <person name="Ball S.G."/>
            <person name="Clark G."/>
            <person name="Dacks J."/>
            <person name="Van Der Giezen M."/>
            <person name="Tsaousis A."/>
            <person name="Roger A."/>
        </authorList>
    </citation>
    <scope>NUCLEOTIDE SEQUENCE [LARGE SCALE GENOMIC DNA]</scope>
    <source>
        <strain evidence="4">ATCC 50177 / NandII</strain>
    </source>
</reference>
<protein>
    <recommendedName>
        <fullName evidence="5">Thioredoxin domain-containing protein 12</fullName>
    </recommendedName>
</protein>
<dbReference type="Pfam" id="PF13899">
    <property type="entry name" value="Thioredoxin_7"/>
    <property type="match status" value="1"/>
</dbReference>
<keyword evidence="4" id="KW-1185">Reference proteome</keyword>
<dbReference type="EMBL" id="LXWW01000580">
    <property type="protein sequence ID" value="OAO11781.1"/>
    <property type="molecule type" value="Genomic_DNA"/>
</dbReference>
<dbReference type="InterPro" id="IPR036249">
    <property type="entry name" value="Thioredoxin-like_sf"/>
</dbReference>
<comment type="caution">
    <text evidence="3">The sequence shown here is derived from an EMBL/GenBank/DDBJ whole genome shotgun (WGS) entry which is preliminary data.</text>
</comment>
<evidence type="ECO:0008006" key="5">
    <source>
        <dbReference type="Google" id="ProtNLM"/>
    </source>
</evidence>
<dbReference type="STRING" id="478820.A0A196S5T3"/>
<evidence type="ECO:0000313" key="4">
    <source>
        <dbReference type="Proteomes" id="UP000078348"/>
    </source>
</evidence>
<evidence type="ECO:0000256" key="1">
    <source>
        <dbReference type="ARBA" id="ARBA00022729"/>
    </source>
</evidence>
<dbReference type="Proteomes" id="UP000078348">
    <property type="component" value="Unassembled WGS sequence"/>
</dbReference>
<accession>A0A196S5T3</accession>
<dbReference type="InterPro" id="IPR051099">
    <property type="entry name" value="AGR/TXD"/>
</dbReference>
<dbReference type="PANTHER" id="PTHR15337:SF11">
    <property type="entry name" value="THIOREDOXIN DOMAIN-CONTAINING PROTEIN"/>
    <property type="match status" value="1"/>
</dbReference>
<evidence type="ECO:0000256" key="2">
    <source>
        <dbReference type="SAM" id="SignalP"/>
    </source>
</evidence>
<dbReference type="Gene3D" id="3.40.30.10">
    <property type="entry name" value="Glutaredoxin"/>
    <property type="match status" value="1"/>
</dbReference>
<gene>
    <name evidence="3" type="ORF">AV274_6616</name>
</gene>
<dbReference type="PANTHER" id="PTHR15337">
    <property type="entry name" value="ANTERIOR GRADIENT PROTEIN-RELATED"/>
    <property type="match status" value="1"/>
</dbReference>
<name>A0A196S5T3_BLAHN</name>
<dbReference type="AlphaFoldDB" id="A0A196S5T3"/>
<sequence>MFRIVFLLLMFVGVISMPQRDYGESYGWKSFSEGMNAVKREQKPGIVVIAKRFSGACKEFAKSMASSDEMIRLSSHFVMILALDEDEPQEEKWLPDSRTRYYPRVFFVNSDQSIDYSTNNAGYSPVNHYYYYDAHSVAESARHYLASHFCVEDPEELYFEEEL</sequence>
<dbReference type="SUPFAM" id="SSF52833">
    <property type="entry name" value="Thioredoxin-like"/>
    <property type="match status" value="1"/>
</dbReference>
<dbReference type="OrthoDB" id="262308at2759"/>
<keyword evidence="1 2" id="KW-0732">Signal</keyword>
<feature type="signal peptide" evidence="2">
    <location>
        <begin position="1"/>
        <end position="16"/>
    </location>
</feature>